<comment type="caution">
    <text evidence="2">The sequence shown here is derived from an EMBL/GenBank/DDBJ whole genome shotgun (WGS) entry which is preliminary data.</text>
</comment>
<dbReference type="EMBL" id="JAEDAM010000013">
    <property type="protein sequence ID" value="MBS8121733.1"/>
    <property type="molecule type" value="Genomic_DNA"/>
</dbReference>
<gene>
    <name evidence="2" type="ORF">VAMP_22n107</name>
</gene>
<sequence>MNYYKLTLEDFKRVFEFGTNYYIDPSKNTTGRTTGEPRGLGAILDAFTLGKLTEIGVEKILWEHNNHKKYILDFDIKSNSQVKDEPDIIQINESQISREPNIFIEIKNTSDNDRWIGLTEEQFNTIKRSAENRKIYMIYASIHSDTIENNPKTTDLTGMFFKEIEDQNKSVIFQKFASLNAKCKIEFIISSDDLINFAFPFERGMNMYETNLFEEKKITSFYSQGGTKIRKDILNIKEFNKFNGIKKLEISNGILIEKKEISEFEIKGDFKLITKKKKTYIECLSDVFIKNEIFGKFQLKSKKFYSFNLATVGRDPKLKRNNLFIAKNRIYQLIDDQSIRNPQDILVEIANNI</sequence>
<accession>A0ABS5QLT0</accession>
<organism evidence="2 3">
    <name type="scientific">Candidatus Vampirococcus lugosii</name>
    <dbReference type="NCBI Taxonomy" id="2789015"/>
    <lineage>
        <taxon>Bacteria</taxon>
        <taxon>Candidatus Absconditibacteriota</taxon>
        <taxon>Vampirococcus</taxon>
    </lineage>
</organism>
<dbReference type="Proteomes" id="UP000680365">
    <property type="component" value="Unassembled WGS sequence"/>
</dbReference>
<feature type="domain" description="Protein NO VEIN C-terminal" evidence="1">
    <location>
        <begin position="61"/>
        <end position="141"/>
    </location>
</feature>
<evidence type="ECO:0000313" key="3">
    <source>
        <dbReference type="Proteomes" id="UP000680365"/>
    </source>
</evidence>
<keyword evidence="3" id="KW-1185">Reference proteome</keyword>
<name>A0ABS5QLT0_9BACT</name>
<reference evidence="2 3" key="1">
    <citation type="journal article" date="2021" name="Nat. Commun.">
        <title>Reductive evolution and unique predatory mode in the CPR bacterium Vampirococcus lugosii.</title>
        <authorList>
            <person name="Moreira D."/>
            <person name="Zivanovic Y."/>
            <person name="Lopez-Archilla A.I."/>
            <person name="Iniesto M."/>
            <person name="Lopez-Garcia P."/>
        </authorList>
    </citation>
    <scope>NUCLEOTIDE SEQUENCE [LARGE SCALE GENOMIC DNA]</scope>
    <source>
        <strain evidence="2">Chiprana</strain>
    </source>
</reference>
<protein>
    <recommendedName>
        <fullName evidence="1">Protein NO VEIN C-terminal domain-containing protein</fullName>
    </recommendedName>
</protein>
<dbReference type="Pfam" id="PF13020">
    <property type="entry name" value="NOV_C"/>
    <property type="match status" value="1"/>
</dbReference>
<dbReference type="RefSeq" id="WP_213348557.1">
    <property type="nucleotide sequence ID" value="NZ_JAEDAM010000013.1"/>
</dbReference>
<evidence type="ECO:0000259" key="1">
    <source>
        <dbReference type="Pfam" id="PF13020"/>
    </source>
</evidence>
<evidence type="ECO:0000313" key="2">
    <source>
        <dbReference type="EMBL" id="MBS8121733.1"/>
    </source>
</evidence>
<proteinExistence type="predicted"/>
<dbReference type="InterPro" id="IPR024975">
    <property type="entry name" value="NOV_C"/>
</dbReference>